<proteinExistence type="predicted"/>
<accession>A0ABX2T364</accession>
<name>A0ABX2T364_9PROT</name>
<evidence type="ECO:0000313" key="3">
    <source>
        <dbReference type="Proteomes" id="UP000584642"/>
    </source>
</evidence>
<dbReference type="Proteomes" id="UP000584642">
    <property type="component" value="Unassembled WGS sequence"/>
</dbReference>
<evidence type="ECO:0000259" key="1">
    <source>
        <dbReference type="Pfam" id="PF20172"/>
    </source>
</evidence>
<comment type="caution">
    <text evidence="2">The sequence shown here is derived from an EMBL/GenBank/DDBJ whole genome shotgun (WGS) entry which is preliminary data.</text>
</comment>
<organism evidence="2 3">
    <name type="scientific">Azospirillum oleiclasticum</name>
    <dbReference type="NCBI Taxonomy" id="2735135"/>
    <lineage>
        <taxon>Bacteria</taxon>
        <taxon>Pseudomonadati</taxon>
        <taxon>Pseudomonadota</taxon>
        <taxon>Alphaproteobacteria</taxon>
        <taxon>Rhodospirillales</taxon>
        <taxon>Azospirillaceae</taxon>
        <taxon>Azospirillum</taxon>
    </lineage>
</organism>
<feature type="domain" description="DUF6538" evidence="1">
    <location>
        <begin position="1"/>
        <end position="52"/>
    </location>
</feature>
<dbReference type="InterPro" id="IPR046668">
    <property type="entry name" value="DUF6538"/>
</dbReference>
<dbReference type="EMBL" id="JABFDB010000001">
    <property type="protein sequence ID" value="NYZ18746.1"/>
    <property type="molecule type" value="Genomic_DNA"/>
</dbReference>
<evidence type="ECO:0000313" key="2">
    <source>
        <dbReference type="EMBL" id="NYZ18746.1"/>
    </source>
</evidence>
<dbReference type="Pfam" id="PF20172">
    <property type="entry name" value="DUF6538"/>
    <property type="match status" value="1"/>
</dbReference>
<protein>
    <recommendedName>
        <fullName evidence="1">DUF6538 domain-containing protein</fullName>
    </recommendedName>
</protein>
<reference evidence="2 3" key="1">
    <citation type="submission" date="2020-05" db="EMBL/GenBank/DDBJ databases">
        <title>Azospirillum oleiclasticum sp. nov, a nitrogen-fixing and heavy crude oil-emulsifying bacterium isolated from the crude oil of Yumen Oilfield.</title>
        <authorList>
            <person name="Wu D."/>
            <person name="Cai M."/>
            <person name="Zhang X."/>
        </authorList>
    </citation>
    <scope>NUCLEOTIDE SEQUENCE [LARGE SCALE GENOMIC DNA]</scope>
    <source>
        <strain evidence="2 3">ROY-1-1-2</strain>
    </source>
</reference>
<gene>
    <name evidence="2" type="ORF">HND93_03410</name>
</gene>
<sequence>MWQFRTRVPADLQAVLGRTHVNRSLRTSSYPDAIRVARRVSVEIEDMFEAARGGIGRDPAHAACDRACRPPPAPSVTANTVLPDPTGPAIHIDLDLLASRIAEKLQAAQRVAGQ</sequence>
<keyword evidence="3" id="KW-1185">Reference proteome</keyword>